<sequence length="66" mass="7343">MLPEALLLTSMLEILRQFTSPQNFSLMDASVVCSIPSLTAFSIPWYGISSTLRTFYATVQGRPSQK</sequence>
<reference evidence="1 2" key="1">
    <citation type="submission" date="2007-04" db="EMBL/GenBank/DDBJ databases">
        <authorList>
            <person name="Fulton L."/>
            <person name="Clifton S."/>
            <person name="Fulton B."/>
            <person name="Xu J."/>
            <person name="Minx P."/>
            <person name="Pepin K.H."/>
            <person name="Johnson M."/>
            <person name="Thiruvilangam P."/>
            <person name="Bhonagiri V."/>
            <person name="Nash W.E."/>
            <person name="Mardis E.R."/>
            <person name="Wilson R.K."/>
        </authorList>
    </citation>
    <scope>NUCLEOTIDE SEQUENCE [LARGE SCALE GENOMIC DNA]</scope>
    <source>
        <strain evidence="1 2">ATCC 29799</strain>
    </source>
</reference>
<reference evidence="1 2" key="2">
    <citation type="submission" date="2007-06" db="EMBL/GenBank/DDBJ databases">
        <title>Draft genome sequence of Pseudoflavonifractor capillosus ATCC 29799.</title>
        <authorList>
            <person name="Sudarsanam P."/>
            <person name="Ley R."/>
            <person name="Guruge J."/>
            <person name="Turnbaugh P.J."/>
            <person name="Mahowald M."/>
            <person name="Liep D."/>
            <person name="Gordon J."/>
        </authorList>
    </citation>
    <scope>NUCLEOTIDE SEQUENCE [LARGE SCALE GENOMIC DNA]</scope>
    <source>
        <strain evidence="1 2">ATCC 29799</strain>
    </source>
</reference>
<keyword evidence="2" id="KW-1185">Reference proteome</keyword>
<dbReference type="STRING" id="411467.BACCAP_01755"/>
<protein>
    <submittedName>
        <fullName evidence="1">Uncharacterized protein</fullName>
    </submittedName>
</protein>
<accession>A6NU73</accession>
<evidence type="ECO:0000313" key="1">
    <source>
        <dbReference type="EMBL" id="EDN00420.1"/>
    </source>
</evidence>
<gene>
    <name evidence="1" type="ORF">BACCAP_01755</name>
</gene>
<dbReference type="Proteomes" id="UP000003639">
    <property type="component" value="Unassembled WGS sequence"/>
</dbReference>
<name>A6NU73_9FIRM</name>
<dbReference type="AlphaFoldDB" id="A6NU73"/>
<evidence type="ECO:0000313" key="2">
    <source>
        <dbReference type="Proteomes" id="UP000003639"/>
    </source>
</evidence>
<dbReference type="EMBL" id="AAXG02000011">
    <property type="protein sequence ID" value="EDN00420.1"/>
    <property type="molecule type" value="Genomic_DNA"/>
</dbReference>
<proteinExistence type="predicted"/>
<organism evidence="1 2">
    <name type="scientific">Pseudoflavonifractor capillosus ATCC 29799</name>
    <dbReference type="NCBI Taxonomy" id="411467"/>
    <lineage>
        <taxon>Bacteria</taxon>
        <taxon>Bacillati</taxon>
        <taxon>Bacillota</taxon>
        <taxon>Clostridia</taxon>
        <taxon>Eubacteriales</taxon>
        <taxon>Oscillospiraceae</taxon>
        <taxon>Pseudoflavonifractor</taxon>
    </lineage>
</organism>
<comment type="caution">
    <text evidence="1">The sequence shown here is derived from an EMBL/GenBank/DDBJ whole genome shotgun (WGS) entry which is preliminary data.</text>
</comment>